<evidence type="ECO:0000313" key="2">
    <source>
        <dbReference type="Proteomes" id="UP000482209"/>
    </source>
</evidence>
<dbReference type="RefSeq" id="WP_154519089.1">
    <property type="nucleotide sequence ID" value="NZ_VUMT01000009.1"/>
</dbReference>
<dbReference type="AlphaFoldDB" id="A0A6L5XZN7"/>
<dbReference type="EMBL" id="VUMT01000009">
    <property type="protein sequence ID" value="MSS63678.1"/>
    <property type="molecule type" value="Genomic_DNA"/>
</dbReference>
<proteinExistence type="predicted"/>
<accession>A0A6L5XZN7</accession>
<sequence>MKRTVHYREGYKIVITDKFYELSDGKTVLYFGELRHRPTVQEVWNKTIGLYRSQEVTTNARRTKANY</sequence>
<reference evidence="1 2" key="1">
    <citation type="submission" date="2019-08" db="EMBL/GenBank/DDBJ databases">
        <title>In-depth cultivation of the pig gut microbiome towards novel bacterial diversity and tailored functional studies.</title>
        <authorList>
            <person name="Wylensek D."/>
            <person name="Hitch T.C.A."/>
            <person name="Clavel T."/>
        </authorList>
    </citation>
    <scope>NUCLEOTIDE SEQUENCE [LARGE SCALE GENOMIC DNA]</scope>
    <source>
        <strain evidence="1 2">WCA-693-APC-MOT-I</strain>
    </source>
</reference>
<comment type="caution">
    <text evidence="1">The sequence shown here is derived from an EMBL/GenBank/DDBJ whole genome shotgun (WGS) entry which is preliminary data.</text>
</comment>
<gene>
    <name evidence="1" type="ORF">FYJ58_07280</name>
</gene>
<name>A0A6L5XZN7_9FIRM</name>
<evidence type="ECO:0000313" key="1">
    <source>
        <dbReference type="EMBL" id="MSS63678.1"/>
    </source>
</evidence>
<protein>
    <submittedName>
        <fullName evidence="1">Uncharacterized protein</fullName>
    </submittedName>
</protein>
<organism evidence="1 2">
    <name type="scientific">Velocimicrobium porci</name>
    <dbReference type="NCBI Taxonomy" id="2606634"/>
    <lineage>
        <taxon>Bacteria</taxon>
        <taxon>Bacillati</taxon>
        <taxon>Bacillota</taxon>
        <taxon>Clostridia</taxon>
        <taxon>Lachnospirales</taxon>
        <taxon>Lachnospiraceae</taxon>
        <taxon>Velocimicrobium</taxon>
    </lineage>
</organism>
<keyword evidence="2" id="KW-1185">Reference proteome</keyword>
<dbReference type="Proteomes" id="UP000482209">
    <property type="component" value="Unassembled WGS sequence"/>
</dbReference>